<feature type="compositionally biased region" description="Acidic residues" evidence="1">
    <location>
        <begin position="586"/>
        <end position="595"/>
    </location>
</feature>
<evidence type="ECO:0000313" key="2">
    <source>
        <dbReference type="EMBL" id="KAK4507604.1"/>
    </source>
</evidence>
<dbReference type="SUPFAM" id="SSF101908">
    <property type="entry name" value="Putative isomerase YbhE"/>
    <property type="match status" value="1"/>
</dbReference>
<evidence type="ECO:0000313" key="3">
    <source>
        <dbReference type="Proteomes" id="UP001305779"/>
    </source>
</evidence>
<dbReference type="Pfam" id="PF00400">
    <property type="entry name" value="WD40"/>
    <property type="match status" value="1"/>
</dbReference>
<dbReference type="Proteomes" id="UP001305779">
    <property type="component" value="Unassembled WGS sequence"/>
</dbReference>
<reference evidence="2 3" key="1">
    <citation type="journal article" date="2023" name="G3 (Bethesda)">
        <title>A chromosome-level genome assembly of Zasmidium syzygii isolated from banana leaves.</title>
        <authorList>
            <person name="van Westerhoven A.C."/>
            <person name="Mehrabi R."/>
            <person name="Talebi R."/>
            <person name="Steentjes M.B.F."/>
            <person name="Corcolon B."/>
            <person name="Chong P.A."/>
            <person name="Kema G.H.J."/>
            <person name="Seidl M.F."/>
        </authorList>
    </citation>
    <scope>NUCLEOTIDE SEQUENCE [LARGE SCALE GENOMIC DNA]</scope>
    <source>
        <strain evidence="2 3">P124</strain>
    </source>
</reference>
<feature type="region of interest" description="Disordered" evidence="1">
    <location>
        <begin position="745"/>
        <end position="779"/>
    </location>
</feature>
<dbReference type="PANTHER" id="PTHR44163:SF1">
    <property type="entry name" value="U3 SMALL NUCLEOLAR RNA-ASSOCIATED PROTEIN 4 HOMOLOG"/>
    <property type="match status" value="1"/>
</dbReference>
<feature type="compositionally biased region" description="Basic and acidic residues" evidence="1">
    <location>
        <begin position="750"/>
        <end position="761"/>
    </location>
</feature>
<keyword evidence="3" id="KW-1185">Reference proteome</keyword>
<proteinExistence type="predicted"/>
<dbReference type="InterPro" id="IPR036322">
    <property type="entry name" value="WD40_repeat_dom_sf"/>
</dbReference>
<accession>A0ABR0F101</accession>
<gene>
    <name evidence="2" type="ORF">PRZ48_001339</name>
</gene>
<dbReference type="InterPro" id="IPR001680">
    <property type="entry name" value="WD40_rpt"/>
</dbReference>
<dbReference type="EMBL" id="JAXOVC010000001">
    <property type="protein sequence ID" value="KAK4507604.1"/>
    <property type="molecule type" value="Genomic_DNA"/>
</dbReference>
<sequence length="881" mass="97423">MDIHRSRFVPYPSSAITAVAFSRANNDGLQPGQPHPALKLALGRANGQIEIWNPQGGKWCQETIFPGGHKSIDGLVWTREADEKDSEGNVLLGQHRLFSIASSPNVTEWDLERGVVKRASTGNFSEVWCFAAQPRSVKEGSSASQEIVAGCGDGDIVLLTTEDGDLQFKRFVARVSGKKAQCMSIAYQTPTRVVAGFGDSSIRVFDTRNGSVVRSMSVGAGVPGAPKNSIVWQVRCLPNGDIVSGDSNGEIVIWDGRSYSLSQRIKGHDSECLDLITSADGKTIISGSLDGRLAVYRQSMNMGGRMRWAKSHHRRTHEGEVKSMAAFDSDGLSVVVSGGPDLVPVVTPLRENGKEKNKTLPELPQHPHLVSARHARLLVSWYENTISVWRIARKSAVDPAREPLQSRKLVAKVVLQNQSAIRSVSISEDGRVLAASTDSETKLFKLTRRSDVDALVVRKLDIPNELASSGARLVSFSPDGKWLTLVNLDNEVYVARLTSSPSKSKQVQVLNKVVELERRHRPAASQSAFRQYEQTITRVAYASDSSVLVASDISGHLDSWVLEGHEDPTAAPVDVTKHDSKKGDNDDSSDDSSDDDDELCVFYGQHWTDNPAGHLLPNLDSMPLVLSFRPLDQQNGGVNGNPGVHATRHNPHAHSHELPKGQHRLWIMTAKHQMYEFEVLTGKLSDWSRANPTSILPEDFTKLKDRAMGAVWDISSKRERIWLYGCSWMFMFDVSPSGLVEQRALPSKKRNAEQARQDAKRQKTSGAGSKMISSHREGLPESLKRYENGRWTDVSLDQAVKGADESDQDDEDARLRLTRMRSVDDEKSGDSTPHRPWWCTFKYRHILGVVPLVDDAAVDEERPLEVAVVERPPYEALKAEK</sequence>
<dbReference type="SUPFAM" id="SSF50978">
    <property type="entry name" value="WD40 repeat-like"/>
    <property type="match status" value="1"/>
</dbReference>
<name>A0ABR0F101_ZASCE</name>
<organism evidence="2 3">
    <name type="scientific">Zasmidium cellare</name>
    <name type="common">Wine cellar mold</name>
    <name type="synonym">Racodium cellare</name>
    <dbReference type="NCBI Taxonomy" id="395010"/>
    <lineage>
        <taxon>Eukaryota</taxon>
        <taxon>Fungi</taxon>
        <taxon>Dikarya</taxon>
        <taxon>Ascomycota</taxon>
        <taxon>Pezizomycotina</taxon>
        <taxon>Dothideomycetes</taxon>
        <taxon>Dothideomycetidae</taxon>
        <taxon>Mycosphaerellales</taxon>
        <taxon>Mycosphaerellaceae</taxon>
        <taxon>Zasmidium</taxon>
    </lineage>
</organism>
<dbReference type="Gene3D" id="2.130.10.10">
    <property type="entry name" value="YVTN repeat-like/Quinoprotein amine dehydrogenase"/>
    <property type="match status" value="3"/>
</dbReference>
<dbReference type="PANTHER" id="PTHR44163">
    <property type="entry name" value="U3 SMALL NUCLEOLAR RNA-ASSOCIATED PROTEIN 4 HOMOLOG"/>
    <property type="match status" value="1"/>
</dbReference>
<protein>
    <submittedName>
        <fullName evidence="2">Uncharacterized protein</fullName>
    </submittedName>
</protein>
<feature type="region of interest" description="Disordered" evidence="1">
    <location>
        <begin position="570"/>
        <end position="595"/>
    </location>
</feature>
<feature type="compositionally biased region" description="Basic and acidic residues" evidence="1">
    <location>
        <begin position="575"/>
        <end position="585"/>
    </location>
</feature>
<dbReference type="InterPro" id="IPR015943">
    <property type="entry name" value="WD40/YVTN_repeat-like_dom_sf"/>
</dbReference>
<dbReference type="SMART" id="SM00320">
    <property type="entry name" value="WD40"/>
    <property type="match status" value="7"/>
</dbReference>
<comment type="caution">
    <text evidence="2">The sequence shown here is derived from an EMBL/GenBank/DDBJ whole genome shotgun (WGS) entry which is preliminary data.</text>
</comment>
<evidence type="ECO:0000256" key="1">
    <source>
        <dbReference type="SAM" id="MobiDB-lite"/>
    </source>
</evidence>
<dbReference type="InterPro" id="IPR046351">
    <property type="entry name" value="UTP4"/>
</dbReference>